<evidence type="ECO:0000313" key="1">
    <source>
        <dbReference type="EMBL" id="REH00980.1"/>
    </source>
</evidence>
<protein>
    <submittedName>
        <fullName evidence="1">Uncharacterized protein DUF2220</fullName>
    </submittedName>
</protein>
<dbReference type="AlphaFoldDB" id="A0A3E0EU88"/>
<reference evidence="1 2" key="1">
    <citation type="submission" date="2018-08" db="EMBL/GenBank/DDBJ databases">
        <title>Genomic Encyclopedia of Archaeal and Bacterial Type Strains, Phase II (KMG-II): from individual species to whole genera.</title>
        <authorList>
            <person name="Goeker M."/>
        </authorList>
    </citation>
    <scope>NUCLEOTIDE SEQUENCE [LARGE SCALE GENOMIC DNA]</scope>
    <source>
        <strain evidence="1 2">DSM 100880</strain>
    </source>
</reference>
<comment type="caution">
    <text evidence="1">The sequence shown here is derived from an EMBL/GenBank/DDBJ whole genome shotgun (WGS) entry which is preliminary data.</text>
</comment>
<dbReference type="OrthoDB" id="642277at2"/>
<sequence length="315" mass="37439">MNKKITWKELKALDDIYHLKKTKAVIQGHPYISYLLNDKGILDLKRDNIKVIISAKGFEEFYEREFKMQYDEAKFFLESNGIEANAKNSFTLEEVKTLMLIEENKAELKSKPTNIEDFSNEFFDISKYLKNKIGLRNAVFKILDITQFPLDKKENQWRIVVDRQNPDAVIICENKSFLKQPWIAKNTNVKLWYVGGNNIKVLDDIDEFELPKPFYYCCDWDLAGLEIYERIKRKLKLRNKDIILLYPNLPHKKISTYIAYHDSHWNLNKKLSGLQIENFNKKELLLIQDLIKNEQWIEEESFDLITMLRSQLEGR</sequence>
<accession>A0A3E0EU88</accession>
<proteinExistence type="predicted"/>
<dbReference type="Proteomes" id="UP000257136">
    <property type="component" value="Unassembled WGS sequence"/>
</dbReference>
<evidence type="ECO:0000313" key="2">
    <source>
        <dbReference type="Proteomes" id="UP000257136"/>
    </source>
</evidence>
<keyword evidence="2" id="KW-1185">Reference proteome</keyword>
<name>A0A3E0EU88_9FLAO</name>
<dbReference type="RefSeq" id="WP_115810523.1">
    <property type="nucleotide sequence ID" value="NZ_QUNI01000002.1"/>
</dbReference>
<dbReference type="EMBL" id="QUNI01000002">
    <property type="protein sequence ID" value="REH00980.1"/>
    <property type="molecule type" value="Genomic_DNA"/>
</dbReference>
<organism evidence="1 2">
    <name type="scientific">Flavobacterium aquicola</name>
    <dbReference type="NCBI Taxonomy" id="1682742"/>
    <lineage>
        <taxon>Bacteria</taxon>
        <taxon>Pseudomonadati</taxon>
        <taxon>Bacteroidota</taxon>
        <taxon>Flavobacteriia</taxon>
        <taxon>Flavobacteriales</taxon>
        <taxon>Flavobacteriaceae</taxon>
        <taxon>Flavobacterium</taxon>
    </lineage>
</organism>
<gene>
    <name evidence="1" type="ORF">C8P67_102233</name>
</gene>